<organism evidence="3 4">
    <name type="scientific">Pontibacillus yanchengensis Y32</name>
    <dbReference type="NCBI Taxonomy" id="1385514"/>
    <lineage>
        <taxon>Bacteria</taxon>
        <taxon>Bacillati</taxon>
        <taxon>Bacillota</taxon>
        <taxon>Bacilli</taxon>
        <taxon>Bacillales</taxon>
        <taxon>Bacillaceae</taxon>
        <taxon>Pontibacillus</taxon>
    </lineage>
</organism>
<keyword evidence="1" id="KW-0472">Membrane</keyword>
<dbReference type="Proteomes" id="UP000030147">
    <property type="component" value="Unassembled WGS sequence"/>
</dbReference>
<reference evidence="3 4" key="1">
    <citation type="journal article" date="2015" name="Stand. Genomic Sci.">
        <title>High quality draft genome sequence of the moderately halophilic bacterium Pontibacillus yanchengensis Y32(T) and comparison among Pontibacillus genomes.</title>
        <authorList>
            <person name="Huang J."/>
            <person name="Qiao Z.X."/>
            <person name="Tang J.W."/>
            <person name="Wang G."/>
        </authorList>
    </citation>
    <scope>NUCLEOTIDE SEQUENCE [LARGE SCALE GENOMIC DNA]</scope>
    <source>
        <strain evidence="3 4">Y32</strain>
    </source>
</reference>
<dbReference type="RefSeq" id="WP_036815656.1">
    <property type="nucleotide sequence ID" value="NZ_AVBF01000003.1"/>
</dbReference>
<feature type="domain" description="DUF3899" evidence="2">
    <location>
        <begin position="35"/>
        <end position="117"/>
    </location>
</feature>
<feature type="transmembrane region" description="Helical" evidence="1">
    <location>
        <begin position="102"/>
        <end position="121"/>
    </location>
</feature>
<keyword evidence="4" id="KW-1185">Reference proteome</keyword>
<evidence type="ECO:0000256" key="1">
    <source>
        <dbReference type="SAM" id="Phobius"/>
    </source>
</evidence>
<keyword evidence="1" id="KW-1133">Transmembrane helix</keyword>
<comment type="caution">
    <text evidence="3">The sequence shown here is derived from an EMBL/GenBank/DDBJ whole genome shotgun (WGS) entry which is preliminary data.</text>
</comment>
<evidence type="ECO:0000259" key="2">
    <source>
        <dbReference type="Pfam" id="PF13038"/>
    </source>
</evidence>
<dbReference type="InterPro" id="IPR025007">
    <property type="entry name" value="DUF3899"/>
</dbReference>
<feature type="transmembrane region" description="Helical" evidence="1">
    <location>
        <begin position="38"/>
        <end position="59"/>
    </location>
</feature>
<feature type="transmembrane region" description="Helical" evidence="1">
    <location>
        <begin position="7"/>
        <end position="26"/>
    </location>
</feature>
<dbReference type="eggNOG" id="ENOG5032SBV">
    <property type="taxonomic scope" value="Bacteria"/>
</dbReference>
<evidence type="ECO:0000313" key="4">
    <source>
        <dbReference type="Proteomes" id="UP000030147"/>
    </source>
</evidence>
<accession>A0A0A2TJX4</accession>
<keyword evidence="1" id="KW-0812">Transmembrane</keyword>
<name>A0A0A2TJX4_9BACI</name>
<dbReference type="AlphaFoldDB" id="A0A0A2TJX4"/>
<proteinExistence type="predicted"/>
<protein>
    <recommendedName>
        <fullName evidence="2">DUF3899 domain-containing protein</fullName>
    </recommendedName>
</protein>
<dbReference type="Pfam" id="PF13038">
    <property type="entry name" value="DUF3899"/>
    <property type="match status" value="1"/>
</dbReference>
<sequence length="124" mass="14767">MALFSNKWWLLGVNVALSFGFFFIWAPMYDLFHYINSLFYVSYFYVMISLLMIVIKGKFLDAITYSFRRFNNRVSKDRDYLDDWEEKPLPSQMVKPTVLKMFIFQGIVLTVGMLGLLAYFYQSI</sequence>
<dbReference type="EMBL" id="AVBF01000003">
    <property type="protein sequence ID" value="KGP74361.1"/>
    <property type="molecule type" value="Genomic_DNA"/>
</dbReference>
<evidence type="ECO:0000313" key="3">
    <source>
        <dbReference type="EMBL" id="KGP74361.1"/>
    </source>
</evidence>
<gene>
    <name evidence="3" type="ORF">N782_15570</name>
</gene>